<keyword evidence="2" id="KW-1185">Reference proteome</keyword>
<protein>
    <submittedName>
        <fullName evidence="1">Uncharacterized protein</fullName>
    </submittedName>
</protein>
<sequence>MFEKYNEIYLKKDTYLKSQGRIYSLTSTNKMIGTIEETLESTKNIVNQLLNLITLFSVTSLELNVMDNKAKVLGTIKKEKGFYKDFLLFSSNGEHMATIKPTIKIKSPLMNVIDVNENNLIKAVGVYGATDFSVIDCRTNKQISTIKRRSLVSTTIKENLLNDDGYYIDNTNQDSLTSFALIAMSLIVDIYFFHK</sequence>
<dbReference type="Proteomes" id="UP000830326">
    <property type="component" value="Chromosome"/>
</dbReference>
<reference evidence="1" key="1">
    <citation type="submission" date="2022-04" db="EMBL/GenBank/DDBJ databases">
        <title>Halobacillus sp. isolated from saltern.</title>
        <authorList>
            <person name="Won M."/>
            <person name="Lee C.-M."/>
            <person name="Woen H.-Y."/>
            <person name="Kwon S.-W."/>
        </authorList>
    </citation>
    <scope>NUCLEOTIDE SEQUENCE</scope>
    <source>
        <strain evidence="1">SSHM10-5</strain>
    </source>
</reference>
<name>A0ABY4HDV6_9BACI</name>
<dbReference type="RefSeq" id="WP_245033938.1">
    <property type="nucleotide sequence ID" value="NZ_CP095075.1"/>
</dbReference>
<accession>A0ABY4HDV6</accession>
<organism evidence="1 2">
    <name type="scientific">Halobacillus amylolyticus</name>
    <dbReference type="NCBI Taxonomy" id="2932259"/>
    <lineage>
        <taxon>Bacteria</taxon>
        <taxon>Bacillati</taxon>
        <taxon>Bacillota</taxon>
        <taxon>Bacilli</taxon>
        <taxon>Bacillales</taxon>
        <taxon>Bacillaceae</taxon>
        <taxon>Halobacillus</taxon>
    </lineage>
</organism>
<gene>
    <name evidence="1" type="ORF">MUO15_04845</name>
</gene>
<evidence type="ECO:0000313" key="2">
    <source>
        <dbReference type="Proteomes" id="UP000830326"/>
    </source>
</evidence>
<dbReference type="EMBL" id="CP095075">
    <property type="protein sequence ID" value="UOR12842.1"/>
    <property type="molecule type" value="Genomic_DNA"/>
</dbReference>
<proteinExistence type="predicted"/>
<evidence type="ECO:0000313" key="1">
    <source>
        <dbReference type="EMBL" id="UOR12842.1"/>
    </source>
</evidence>